<name>A0A975T002_9ACTN</name>
<accession>A0A975T002</accession>
<dbReference type="KEGG" id="nps:KRR39_00215"/>
<gene>
    <name evidence="2" type="ORF">KRR39_00215</name>
</gene>
<evidence type="ECO:0000256" key="1">
    <source>
        <dbReference type="SAM" id="MobiDB-lite"/>
    </source>
</evidence>
<organism evidence="2 3">
    <name type="scientific">Nocardioides panacis</name>
    <dbReference type="NCBI Taxonomy" id="2849501"/>
    <lineage>
        <taxon>Bacteria</taxon>
        <taxon>Bacillati</taxon>
        <taxon>Actinomycetota</taxon>
        <taxon>Actinomycetes</taxon>
        <taxon>Propionibacteriales</taxon>
        <taxon>Nocardioidaceae</taxon>
        <taxon>Nocardioides</taxon>
    </lineage>
</organism>
<evidence type="ECO:0000313" key="3">
    <source>
        <dbReference type="Proteomes" id="UP000683575"/>
    </source>
</evidence>
<dbReference type="AlphaFoldDB" id="A0A975T002"/>
<keyword evidence="3" id="KW-1185">Reference proteome</keyword>
<sequence length="72" mass="7516">MAAPAAGRRSRAAGALGSAPYADRHPGTLDLDIDRLRPLLGGWWSSTPEAVEDTYALLAQALAAMAGVRPRS</sequence>
<evidence type="ECO:0000313" key="2">
    <source>
        <dbReference type="EMBL" id="QWZ08358.1"/>
    </source>
</evidence>
<feature type="compositionally biased region" description="Low complexity" evidence="1">
    <location>
        <begin position="1"/>
        <end position="20"/>
    </location>
</feature>
<dbReference type="EMBL" id="CP077062">
    <property type="protein sequence ID" value="QWZ08358.1"/>
    <property type="molecule type" value="Genomic_DNA"/>
</dbReference>
<proteinExistence type="predicted"/>
<reference evidence="2" key="1">
    <citation type="submission" date="2021-06" db="EMBL/GenBank/DDBJ databases">
        <title>Complete genome sequence of Nocardioides sp. G188.</title>
        <authorList>
            <person name="Im W.-T."/>
        </authorList>
    </citation>
    <scope>NUCLEOTIDE SEQUENCE</scope>
    <source>
        <strain evidence="2">G188</strain>
    </source>
</reference>
<dbReference type="RefSeq" id="WP_216939848.1">
    <property type="nucleotide sequence ID" value="NZ_CP077062.1"/>
</dbReference>
<dbReference type="Proteomes" id="UP000683575">
    <property type="component" value="Chromosome"/>
</dbReference>
<protein>
    <submittedName>
        <fullName evidence="2">Uncharacterized protein</fullName>
    </submittedName>
</protein>
<feature type="region of interest" description="Disordered" evidence="1">
    <location>
        <begin position="1"/>
        <end position="27"/>
    </location>
</feature>